<feature type="transmembrane region" description="Helical" evidence="10">
    <location>
        <begin position="220"/>
        <end position="237"/>
    </location>
</feature>
<dbReference type="EC" id="7.-.-.-" evidence="10"/>
<evidence type="ECO:0000256" key="3">
    <source>
        <dbReference type="ARBA" id="ARBA00022630"/>
    </source>
</evidence>
<evidence type="ECO:0000256" key="9">
    <source>
        <dbReference type="ARBA" id="ARBA00023136"/>
    </source>
</evidence>
<keyword evidence="4 10" id="KW-0288">FMN</keyword>
<dbReference type="PANTHER" id="PTHR30578:SF0">
    <property type="entry name" value="ION-TRANSLOCATING OXIDOREDUCTASE COMPLEX SUBUNIT D"/>
    <property type="match status" value="1"/>
</dbReference>
<evidence type="ECO:0000313" key="12">
    <source>
        <dbReference type="Proteomes" id="UP001628193"/>
    </source>
</evidence>
<comment type="cofactor">
    <cofactor evidence="10">
        <name>FMN</name>
        <dbReference type="ChEBI" id="CHEBI:58210"/>
    </cofactor>
</comment>
<protein>
    <recommendedName>
        <fullName evidence="10">Ion-translocating oxidoreductase complex subunit D</fullName>
        <ecNumber evidence="10">7.-.-.-</ecNumber>
    </recommendedName>
    <alternativeName>
        <fullName evidence="10">Rnf electron transport complex subunit D</fullName>
    </alternativeName>
</protein>
<feature type="transmembrane region" description="Helical" evidence="10">
    <location>
        <begin position="244"/>
        <end position="264"/>
    </location>
</feature>
<keyword evidence="9 10" id="KW-0472">Membrane</keyword>
<keyword evidence="12" id="KW-1185">Reference proteome</keyword>
<organism evidence="11 12">
    <name type="scientific">Candidatus Magnetaquiglobus chichijimensis</name>
    <dbReference type="NCBI Taxonomy" id="3141448"/>
    <lineage>
        <taxon>Bacteria</taxon>
        <taxon>Pseudomonadati</taxon>
        <taxon>Pseudomonadota</taxon>
        <taxon>Magnetococcia</taxon>
        <taxon>Magnetococcales</taxon>
        <taxon>Candidatus Magnetaquicoccaceae</taxon>
        <taxon>Candidatus Magnetaquiglobus</taxon>
    </lineage>
</organism>
<comment type="caution">
    <text evidence="11">The sequence shown here is derived from an EMBL/GenBank/DDBJ whole genome shotgun (WGS) entry which is preliminary data.</text>
</comment>
<evidence type="ECO:0000256" key="8">
    <source>
        <dbReference type="ARBA" id="ARBA00022989"/>
    </source>
</evidence>
<keyword evidence="6 10" id="KW-1278">Translocase</keyword>
<keyword evidence="7 10" id="KW-0249">Electron transport</keyword>
<feature type="modified residue" description="FMN phosphoryl threonine" evidence="10">
    <location>
        <position position="182"/>
    </location>
</feature>
<sequence>MTKSSFKISSSPFVHGGLSISEVMKSVIWALLPAAAMGVMVFGWSALFVMLITVAACVVSERLFNAIRGRPSTVGDQSALLTGLLLAMSMPPNSPWWLCLVGGVFAIVLGKQLYGGMGYNMFNPAMIARVFLLISFPVQMTSWPAPTPLTGDHALSLSQGLAMIISAPFNTPEMLDALSTATPLGQYHTEIGMGKTVREALGGAFGFDILAAMGGMIKGSLGETSAILLTLGGIYLLRKKIITWHIPMSMILGCIVPAAIFWLIDHTKYPDPLFHLVTGGLIIAAFFMATDYVTSPVTPKGQIIFGVGCGLLTFLIRTWGSYPEGVSFAIVIMNATVPLIDQYTRPLTYGKKKQTL</sequence>
<evidence type="ECO:0000313" key="11">
    <source>
        <dbReference type="EMBL" id="GAB0057198.1"/>
    </source>
</evidence>
<evidence type="ECO:0000256" key="2">
    <source>
        <dbReference type="ARBA" id="ARBA00022553"/>
    </source>
</evidence>
<evidence type="ECO:0000256" key="5">
    <source>
        <dbReference type="ARBA" id="ARBA00022692"/>
    </source>
</evidence>
<comment type="caution">
    <text evidence="10">Lacks conserved residue(s) required for the propagation of feature annotation.</text>
</comment>
<evidence type="ECO:0000256" key="6">
    <source>
        <dbReference type="ARBA" id="ARBA00022967"/>
    </source>
</evidence>
<keyword evidence="3 10" id="KW-0285">Flavoprotein</keyword>
<evidence type="ECO:0000256" key="10">
    <source>
        <dbReference type="HAMAP-Rule" id="MF_00462"/>
    </source>
</evidence>
<comment type="function">
    <text evidence="10">Part of a membrane-bound complex that couples electron transfer with translocation of ions across the membrane.</text>
</comment>
<feature type="transmembrane region" description="Helical" evidence="10">
    <location>
        <begin position="276"/>
        <end position="294"/>
    </location>
</feature>
<evidence type="ECO:0000256" key="7">
    <source>
        <dbReference type="ARBA" id="ARBA00022982"/>
    </source>
</evidence>
<comment type="subcellular location">
    <subcellularLocation>
        <location evidence="10">Cell inner membrane</location>
        <topology evidence="10">Multi-pass membrane protein</topology>
    </subcellularLocation>
</comment>
<proteinExistence type="inferred from homology"/>
<keyword evidence="10" id="KW-1003">Cell membrane</keyword>
<comment type="subunit">
    <text evidence="10">The complex is composed of six subunits: RnfA, RnfB, RnfC, RnfD, RnfE and RnfG.</text>
</comment>
<dbReference type="Proteomes" id="UP001628193">
    <property type="component" value="Unassembled WGS sequence"/>
</dbReference>
<dbReference type="Pfam" id="PF03116">
    <property type="entry name" value="NQR2_RnfD_RnfE"/>
    <property type="match status" value="1"/>
</dbReference>
<dbReference type="InterPro" id="IPR011303">
    <property type="entry name" value="RnfD_bac"/>
</dbReference>
<gene>
    <name evidence="10 11" type="primary">rnfD</name>
    <name evidence="11" type="ORF">SIID45300_01521</name>
</gene>
<dbReference type="HAMAP" id="MF_00462">
    <property type="entry name" value="RsxD_RnfD"/>
    <property type="match status" value="1"/>
</dbReference>
<keyword evidence="8 10" id="KW-1133">Transmembrane helix</keyword>
<keyword evidence="1 10" id="KW-0813">Transport</keyword>
<dbReference type="InterPro" id="IPR004338">
    <property type="entry name" value="NqrB/RnfD"/>
</dbReference>
<evidence type="ECO:0000256" key="4">
    <source>
        <dbReference type="ARBA" id="ARBA00022643"/>
    </source>
</evidence>
<feature type="transmembrane region" description="Helical" evidence="10">
    <location>
        <begin position="95"/>
        <end position="114"/>
    </location>
</feature>
<dbReference type="PANTHER" id="PTHR30578">
    <property type="entry name" value="ELECTRON TRANSPORT COMPLEX PROTEIN RNFD"/>
    <property type="match status" value="1"/>
</dbReference>
<accession>A0ABQ0C8I0</accession>
<name>A0ABQ0C8I0_9PROT</name>
<dbReference type="RefSeq" id="WP_420904900.1">
    <property type="nucleotide sequence ID" value="NZ_BAAFGK010000004.1"/>
</dbReference>
<keyword evidence="2 10" id="KW-0597">Phosphoprotein</keyword>
<reference evidence="11 12" key="2">
    <citation type="submission" date="2024-09" db="EMBL/GenBank/DDBJ databases">
        <title>Draft genome sequence of Candidatus Magnetaquicoccaceae bacterium FCR-1.</title>
        <authorList>
            <person name="Shimoshige H."/>
            <person name="Shimamura S."/>
            <person name="Taoka A."/>
            <person name="Kobayashi H."/>
            <person name="Maekawa T."/>
        </authorList>
    </citation>
    <scope>NUCLEOTIDE SEQUENCE [LARGE SCALE GENOMIC DNA]</scope>
    <source>
        <strain evidence="11 12">FCR-1</strain>
    </source>
</reference>
<feature type="transmembrane region" description="Helical" evidence="10">
    <location>
        <begin position="301"/>
        <end position="320"/>
    </location>
</feature>
<keyword evidence="5 10" id="KW-0812">Transmembrane</keyword>
<reference evidence="11 12" key="1">
    <citation type="submission" date="2024-05" db="EMBL/GenBank/DDBJ databases">
        <authorList>
            <consortium name="Candidatus Magnetaquicoccaceae bacterium FCR-1 genome sequencing consortium"/>
            <person name="Shimoshige H."/>
            <person name="Shimamura S."/>
            <person name="Taoka A."/>
            <person name="Kobayashi H."/>
            <person name="Maekawa T."/>
        </authorList>
    </citation>
    <scope>NUCLEOTIDE SEQUENCE [LARGE SCALE GENOMIC DNA]</scope>
    <source>
        <strain evidence="11 12">FCR-1</strain>
    </source>
</reference>
<evidence type="ECO:0000256" key="1">
    <source>
        <dbReference type="ARBA" id="ARBA00022448"/>
    </source>
</evidence>
<comment type="similarity">
    <text evidence="10">Belongs to the NqrB/RnfD family.</text>
</comment>
<dbReference type="NCBIfam" id="TIGR01946">
    <property type="entry name" value="rnfD"/>
    <property type="match status" value="1"/>
</dbReference>
<keyword evidence="10" id="KW-0997">Cell inner membrane</keyword>
<dbReference type="EMBL" id="BAAFGK010000004">
    <property type="protein sequence ID" value="GAB0057198.1"/>
    <property type="molecule type" value="Genomic_DNA"/>
</dbReference>
<feature type="transmembrane region" description="Helical" evidence="10">
    <location>
        <begin position="27"/>
        <end position="59"/>
    </location>
</feature>